<feature type="signal peptide" evidence="1">
    <location>
        <begin position="1"/>
        <end position="23"/>
    </location>
</feature>
<dbReference type="InterPro" id="IPR044060">
    <property type="entry name" value="Bacterial_rp_domain"/>
</dbReference>
<accession>A0A5K7YQ34</accession>
<gene>
    <name evidence="3" type="ORF">DSCA_52960</name>
</gene>
<reference evidence="3 4" key="1">
    <citation type="submission" date="2019-11" db="EMBL/GenBank/DDBJ databases">
        <title>Comparative genomics of hydrocarbon-degrading Desulfosarcina strains.</title>
        <authorList>
            <person name="Watanabe M."/>
            <person name="Kojima H."/>
            <person name="Fukui M."/>
        </authorList>
    </citation>
    <scope>NUCLEOTIDE SEQUENCE [LARGE SCALE GENOMIC DNA]</scope>
    <source>
        <strain evidence="3 4">PL12</strain>
    </source>
</reference>
<evidence type="ECO:0000256" key="1">
    <source>
        <dbReference type="SAM" id="SignalP"/>
    </source>
</evidence>
<protein>
    <recommendedName>
        <fullName evidence="2">Bacterial repeat domain-containing protein</fullName>
    </recommendedName>
</protein>
<dbReference type="OrthoDB" id="5392553at2"/>
<keyword evidence="4" id="KW-1185">Reference proteome</keyword>
<name>A0A5K7YQ34_9BACT</name>
<proteinExistence type="predicted"/>
<evidence type="ECO:0000313" key="4">
    <source>
        <dbReference type="Proteomes" id="UP000427906"/>
    </source>
</evidence>
<feature type="chain" id="PRO_5024447844" description="Bacterial repeat domain-containing protein" evidence="1">
    <location>
        <begin position="24"/>
        <end position="243"/>
    </location>
</feature>
<organism evidence="3 4">
    <name type="scientific">Desulfosarcina alkanivorans</name>
    <dbReference type="NCBI Taxonomy" id="571177"/>
    <lineage>
        <taxon>Bacteria</taxon>
        <taxon>Pseudomonadati</taxon>
        <taxon>Thermodesulfobacteriota</taxon>
        <taxon>Desulfobacteria</taxon>
        <taxon>Desulfobacterales</taxon>
        <taxon>Desulfosarcinaceae</taxon>
        <taxon>Desulfosarcina</taxon>
    </lineage>
</organism>
<dbReference type="AlphaFoldDB" id="A0A5K7YQ34"/>
<evidence type="ECO:0000259" key="2">
    <source>
        <dbReference type="Pfam" id="PF18998"/>
    </source>
</evidence>
<evidence type="ECO:0000313" key="3">
    <source>
        <dbReference type="EMBL" id="BBO71366.1"/>
    </source>
</evidence>
<dbReference type="EMBL" id="AP021874">
    <property type="protein sequence ID" value="BBO71366.1"/>
    <property type="molecule type" value="Genomic_DNA"/>
</dbReference>
<keyword evidence="1" id="KW-0732">Signal</keyword>
<dbReference type="Pfam" id="PF18998">
    <property type="entry name" value="Flg_new_2"/>
    <property type="match status" value="1"/>
</dbReference>
<dbReference type="Proteomes" id="UP000427906">
    <property type="component" value="Chromosome"/>
</dbReference>
<sequence>MKKCFLTGVLVWLSFFLISPIHAATCDLTGTWNYTLSDCWAYGGINCNPGPEASGTCIISQAGDDFAFAFTSGAVCDPPESCTFSGTAIDNVYTCATTDIVDDENGSVTSTIVFTAASATSADGTGTSRYTHPSGLWECNWGNTISLTKASDYVPVITCTLTVDQTGDGSVTLDPAGGVYDFGTIVTLTPDPDAGWAFDSWSGDAQGSQNPYDIVMDEDKTVTAIFTRTGGTSSGALHLLLDD</sequence>
<feature type="domain" description="Bacterial repeat" evidence="2">
    <location>
        <begin position="160"/>
        <end position="228"/>
    </location>
</feature>
<dbReference type="RefSeq" id="WP_155319221.1">
    <property type="nucleotide sequence ID" value="NZ_AP021874.1"/>
</dbReference>
<dbReference type="KEGG" id="dalk:DSCA_52960"/>